<evidence type="ECO:0000256" key="2">
    <source>
        <dbReference type="ARBA" id="ARBA00022821"/>
    </source>
</evidence>
<dbReference type="Gene3D" id="3.30.530.20">
    <property type="match status" value="1"/>
</dbReference>
<reference evidence="5 6" key="1">
    <citation type="submission" date="2024-01" db="EMBL/GenBank/DDBJ databases">
        <title>The genomes of 5 underutilized Papilionoideae crops provide insights into root nodulation and disease resistanc.</title>
        <authorList>
            <person name="Jiang F."/>
        </authorList>
    </citation>
    <scope>NUCLEOTIDE SEQUENCE [LARGE SCALE GENOMIC DNA]</scope>
    <source>
        <strain evidence="5">DUOXIRENSHENG_FW03</strain>
        <tissue evidence="5">Leaves</tissue>
    </source>
</reference>
<dbReference type="GO" id="GO:0006952">
    <property type="term" value="P:defense response"/>
    <property type="evidence" value="ECO:0007669"/>
    <property type="project" value="UniProtKB-KW"/>
</dbReference>
<dbReference type="GO" id="GO:0004864">
    <property type="term" value="F:protein phosphatase inhibitor activity"/>
    <property type="evidence" value="ECO:0007669"/>
    <property type="project" value="TreeGrafter"/>
</dbReference>
<dbReference type="AlphaFoldDB" id="A0AAN9SV12"/>
<accession>A0AAN9SV12</accession>
<dbReference type="GO" id="GO:0038023">
    <property type="term" value="F:signaling receptor activity"/>
    <property type="evidence" value="ECO:0007669"/>
    <property type="project" value="TreeGrafter"/>
</dbReference>
<comment type="caution">
    <text evidence="5">The sequence shown here is derived from an EMBL/GenBank/DDBJ whole genome shotgun (WGS) entry which is preliminary data.</text>
</comment>
<name>A0AAN9SV12_PSOTE</name>
<keyword evidence="6" id="KW-1185">Reference proteome</keyword>
<gene>
    <name evidence="5" type="ORF">VNO78_06393</name>
</gene>
<dbReference type="InterPro" id="IPR050279">
    <property type="entry name" value="Plant_def-hormone_signal"/>
</dbReference>
<feature type="domain" description="Bet v I/Major latex protein" evidence="4">
    <location>
        <begin position="5"/>
        <end position="152"/>
    </location>
</feature>
<dbReference type="CDD" id="cd07816">
    <property type="entry name" value="Bet_v1-like"/>
    <property type="match status" value="1"/>
</dbReference>
<proteinExistence type="inferred from homology"/>
<evidence type="ECO:0000256" key="3">
    <source>
        <dbReference type="ARBA" id="ARBA00023265"/>
    </source>
</evidence>
<dbReference type="InterPro" id="IPR023393">
    <property type="entry name" value="START-like_dom_sf"/>
</dbReference>
<organism evidence="5 6">
    <name type="scientific">Psophocarpus tetragonolobus</name>
    <name type="common">Winged bean</name>
    <name type="synonym">Dolichos tetragonolobus</name>
    <dbReference type="NCBI Taxonomy" id="3891"/>
    <lineage>
        <taxon>Eukaryota</taxon>
        <taxon>Viridiplantae</taxon>
        <taxon>Streptophyta</taxon>
        <taxon>Embryophyta</taxon>
        <taxon>Tracheophyta</taxon>
        <taxon>Spermatophyta</taxon>
        <taxon>Magnoliopsida</taxon>
        <taxon>eudicotyledons</taxon>
        <taxon>Gunneridae</taxon>
        <taxon>Pentapetalae</taxon>
        <taxon>rosids</taxon>
        <taxon>fabids</taxon>
        <taxon>Fabales</taxon>
        <taxon>Fabaceae</taxon>
        <taxon>Papilionoideae</taxon>
        <taxon>50 kb inversion clade</taxon>
        <taxon>NPAAA clade</taxon>
        <taxon>indigoferoid/millettioid clade</taxon>
        <taxon>Phaseoleae</taxon>
        <taxon>Psophocarpus</taxon>
    </lineage>
</organism>
<comment type="similarity">
    <text evidence="1">Belongs to the BetVI family.</text>
</comment>
<dbReference type="GO" id="GO:0005737">
    <property type="term" value="C:cytoplasm"/>
    <property type="evidence" value="ECO:0007669"/>
    <property type="project" value="TreeGrafter"/>
</dbReference>
<sequence>MMKELNGKIEVSIGLEALWQAWAKDMIVTIPKVMPNVVKDVKVIEGDGGVGSILLFTFFSDMTPISSKKETITDLDENSHEFGYQVLEGGYLENGYSCYKINFKLSAIEEHKTLINVKITYDCKSDIEESTPPLKTLESTLFYIGCLETYLLNCALLQDNQGCGINYEG</sequence>
<dbReference type="SUPFAM" id="SSF55961">
    <property type="entry name" value="Bet v1-like"/>
    <property type="match status" value="1"/>
</dbReference>
<keyword evidence="2" id="KW-0611">Plant defense</keyword>
<dbReference type="FunFam" id="3.30.530.20:FF:000007">
    <property type="entry name" value="Major pollen allergen Bet v 1-A"/>
    <property type="match status" value="1"/>
</dbReference>
<evidence type="ECO:0000256" key="1">
    <source>
        <dbReference type="ARBA" id="ARBA00009744"/>
    </source>
</evidence>
<dbReference type="EMBL" id="JAYMYS010000002">
    <property type="protein sequence ID" value="KAK7405194.1"/>
    <property type="molecule type" value="Genomic_DNA"/>
</dbReference>
<keyword evidence="3" id="KW-0568">Pathogenesis-related protein</keyword>
<evidence type="ECO:0000259" key="4">
    <source>
        <dbReference type="Pfam" id="PF00407"/>
    </source>
</evidence>
<dbReference type="GO" id="GO:0005634">
    <property type="term" value="C:nucleus"/>
    <property type="evidence" value="ECO:0007669"/>
    <property type="project" value="TreeGrafter"/>
</dbReference>
<evidence type="ECO:0000313" key="6">
    <source>
        <dbReference type="Proteomes" id="UP001386955"/>
    </source>
</evidence>
<dbReference type="Pfam" id="PF00407">
    <property type="entry name" value="Bet_v_1"/>
    <property type="match status" value="1"/>
</dbReference>
<dbReference type="GO" id="GO:0009738">
    <property type="term" value="P:abscisic acid-activated signaling pathway"/>
    <property type="evidence" value="ECO:0007669"/>
    <property type="project" value="TreeGrafter"/>
</dbReference>
<dbReference type="Proteomes" id="UP001386955">
    <property type="component" value="Unassembled WGS sequence"/>
</dbReference>
<evidence type="ECO:0000313" key="5">
    <source>
        <dbReference type="EMBL" id="KAK7405194.1"/>
    </source>
</evidence>
<dbReference type="PANTHER" id="PTHR31213:SF64">
    <property type="entry name" value="PHYTOHORMONE-BINDING PROTEIN"/>
    <property type="match status" value="1"/>
</dbReference>
<dbReference type="InterPro" id="IPR000916">
    <property type="entry name" value="Bet_v_I/MLP"/>
</dbReference>
<protein>
    <recommendedName>
        <fullName evidence="4">Bet v I/Major latex protein domain-containing protein</fullName>
    </recommendedName>
</protein>
<dbReference type="GO" id="GO:0010427">
    <property type="term" value="F:abscisic acid binding"/>
    <property type="evidence" value="ECO:0007669"/>
    <property type="project" value="TreeGrafter"/>
</dbReference>
<dbReference type="PANTHER" id="PTHR31213">
    <property type="entry name" value="OS08G0374000 PROTEIN-RELATED"/>
    <property type="match status" value="1"/>
</dbReference>